<dbReference type="AlphaFoldDB" id="A0A7J8TV16"/>
<organism evidence="3 4">
    <name type="scientific">Gossypium klotzschianum</name>
    <dbReference type="NCBI Taxonomy" id="34286"/>
    <lineage>
        <taxon>Eukaryota</taxon>
        <taxon>Viridiplantae</taxon>
        <taxon>Streptophyta</taxon>
        <taxon>Embryophyta</taxon>
        <taxon>Tracheophyta</taxon>
        <taxon>Spermatophyta</taxon>
        <taxon>Magnoliopsida</taxon>
        <taxon>eudicotyledons</taxon>
        <taxon>Gunneridae</taxon>
        <taxon>Pentapetalae</taxon>
        <taxon>rosids</taxon>
        <taxon>malvids</taxon>
        <taxon>Malvales</taxon>
        <taxon>Malvaceae</taxon>
        <taxon>Malvoideae</taxon>
        <taxon>Gossypium</taxon>
    </lineage>
</organism>
<keyword evidence="2" id="KW-1133">Transmembrane helix</keyword>
<gene>
    <name evidence="3" type="ORF">Goklo_026452</name>
</gene>
<sequence>MLRGGTQGKIRVKYESYTVKIKPKNRSDIMMRQHIGSRLKKRRHLVVEEAAQAAPSGGGGGAGDTSHASGRGGTTVSGAMGRLMQALCFICVFGDLIIVSEAYFWPEKEKKEKKKKEKERAGREGKGKRKKKKRRRIER</sequence>
<evidence type="ECO:0000313" key="4">
    <source>
        <dbReference type="Proteomes" id="UP000593573"/>
    </source>
</evidence>
<reference evidence="3 4" key="1">
    <citation type="journal article" date="2019" name="Genome Biol. Evol.">
        <title>Insights into the evolution of the New World diploid cottons (Gossypium, subgenus Houzingenia) based on genome sequencing.</title>
        <authorList>
            <person name="Grover C.E."/>
            <person name="Arick M.A. 2nd"/>
            <person name="Thrash A."/>
            <person name="Conover J.L."/>
            <person name="Sanders W.S."/>
            <person name="Peterson D.G."/>
            <person name="Frelichowski J.E."/>
            <person name="Scheffler J.A."/>
            <person name="Scheffler B.E."/>
            <person name="Wendel J.F."/>
        </authorList>
    </citation>
    <scope>NUCLEOTIDE SEQUENCE [LARGE SCALE GENOMIC DNA]</scope>
    <source>
        <strain evidence="3">57</strain>
        <tissue evidence="3">Leaf</tissue>
    </source>
</reference>
<evidence type="ECO:0000256" key="1">
    <source>
        <dbReference type="SAM" id="MobiDB-lite"/>
    </source>
</evidence>
<dbReference type="EMBL" id="JABFAB010000002">
    <property type="protein sequence ID" value="MBA0641983.1"/>
    <property type="molecule type" value="Genomic_DNA"/>
</dbReference>
<dbReference type="Proteomes" id="UP000593573">
    <property type="component" value="Unassembled WGS sequence"/>
</dbReference>
<evidence type="ECO:0000256" key="2">
    <source>
        <dbReference type="SAM" id="Phobius"/>
    </source>
</evidence>
<feature type="compositionally biased region" description="Basic residues" evidence="1">
    <location>
        <begin position="126"/>
        <end position="139"/>
    </location>
</feature>
<keyword evidence="2" id="KW-0812">Transmembrane</keyword>
<feature type="non-terminal residue" evidence="3">
    <location>
        <position position="139"/>
    </location>
</feature>
<protein>
    <submittedName>
        <fullName evidence="3">Uncharacterized protein</fullName>
    </submittedName>
</protein>
<accession>A0A7J8TV16</accession>
<feature type="transmembrane region" description="Helical" evidence="2">
    <location>
        <begin position="83"/>
        <end position="105"/>
    </location>
</feature>
<keyword evidence="4" id="KW-1185">Reference proteome</keyword>
<comment type="caution">
    <text evidence="3">The sequence shown here is derived from an EMBL/GenBank/DDBJ whole genome shotgun (WGS) entry which is preliminary data.</text>
</comment>
<proteinExistence type="predicted"/>
<feature type="region of interest" description="Disordered" evidence="1">
    <location>
        <begin position="51"/>
        <end position="76"/>
    </location>
</feature>
<feature type="region of interest" description="Disordered" evidence="1">
    <location>
        <begin position="109"/>
        <end position="139"/>
    </location>
</feature>
<keyword evidence="2" id="KW-0472">Membrane</keyword>
<dbReference type="OrthoDB" id="10452313at2759"/>
<name>A0A7J8TV16_9ROSI</name>
<evidence type="ECO:0000313" key="3">
    <source>
        <dbReference type="EMBL" id="MBA0641983.1"/>
    </source>
</evidence>